<feature type="transmembrane region" description="Helical" evidence="7">
    <location>
        <begin position="7"/>
        <end position="28"/>
    </location>
</feature>
<evidence type="ECO:0000256" key="5">
    <source>
        <dbReference type="ARBA" id="ARBA00022989"/>
    </source>
</evidence>
<dbReference type="GO" id="GO:0055085">
    <property type="term" value="P:transmembrane transport"/>
    <property type="evidence" value="ECO:0007669"/>
    <property type="project" value="InterPro"/>
</dbReference>
<accession>A0A0A8WZM4</accession>
<gene>
    <name evidence="9" type="ORF">SAMD00020551_1271</name>
</gene>
<dbReference type="PROSITE" id="PS50928">
    <property type="entry name" value="ABC_TM1"/>
    <property type="match status" value="1"/>
</dbReference>
<name>A0A0A8WZM4_MESS1</name>
<dbReference type="GO" id="GO:0005886">
    <property type="term" value="C:plasma membrane"/>
    <property type="evidence" value="ECO:0007669"/>
    <property type="project" value="UniProtKB-SubCell"/>
</dbReference>
<feature type="transmembrane region" description="Helical" evidence="7">
    <location>
        <begin position="262"/>
        <end position="283"/>
    </location>
</feature>
<keyword evidence="4 7" id="KW-0812">Transmembrane</keyword>
<dbReference type="EMBL" id="BASE01000026">
    <property type="protein sequence ID" value="GAM13133.1"/>
    <property type="molecule type" value="Genomic_DNA"/>
</dbReference>
<keyword evidence="10" id="KW-1185">Reference proteome</keyword>
<evidence type="ECO:0000256" key="6">
    <source>
        <dbReference type="ARBA" id="ARBA00023136"/>
    </source>
</evidence>
<feature type="domain" description="ABC transmembrane type-1" evidence="8">
    <location>
        <begin position="77"/>
        <end position="281"/>
    </location>
</feature>
<keyword evidence="5 7" id="KW-1133">Transmembrane helix</keyword>
<evidence type="ECO:0000256" key="3">
    <source>
        <dbReference type="ARBA" id="ARBA00022475"/>
    </source>
</evidence>
<dbReference type="OrthoDB" id="2943901at2"/>
<dbReference type="InterPro" id="IPR000515">
    <property type="entry name" value="MetI-like"/>
</dbReference>
<dbReference type="Pfam" id="PF00528">
    <property type="entry name" value="BPD_transp_1"/>
    <property type="match status" value="1"/>
</dbReference>
<evidence type="ECO:0000256" key="4">
    <source>
        <dbReference type="ARBA" id="ARBA00022692"/>
    </source>
</evidence>
<feature type="transmembrane region" description="Helical" evidence="7">
    <location>
        <begin position="159"/>
        <end position="179"/>
    </location>
</feature>
<comment type="subcellular location">
    <subcellularLocation>
        <location evidence="1 7">Cell membrane</location>
        <topology evidence="1 7">Multi-pass membrane protein</topology>
    </subcellularLocation>
</comment>
<sequence>MKKFIHYLFLLLTSIAGLLFFVAFPRLFAFRDPASEHLGINLFSFLKVLGDTVMQFSKPASWQFFDSWNTETVIDRYTYSLEVIFVSLLFSFLIGGLIAYLFMNFPYKQRSKVKNILNFLEGIPDLLIIFMIQMFLFTLYREFQIRLVTMYGLAGKEPLIFPMIINSLLPSLFFAQYLIKVMEEEFEKHYILLGQAKGLSKMQLLFSHLTRNIVPVVSIHFKTIIFMVLTNLVLVEHMFVLDGYIQELNKLLQIQSTSPMNIFFYVGVFMLPVILLERFVSLIGKKFGSVRGMDI</sequence>
<keyword evidence="6 7" id="KW-0472">Membrane</keyword>
<dbReference type="PANTHER" id="PTHR30465">
    <property type="entry name" value="INNER MEMBRANE ABC TRANSPORTER"/>
    <property type="match status" value="1"/>
</dbReference>
<keyword evidence="3" id="KW-1003">Cell membrane</keyword>
<feature type="transmembrane region" description="Helical" evidence="7">
    <location>
        <begin position="212"/>
        <end position="234"/>
    </location>
</feature>
<evidence type="ECO:0000259" key="8">
    <source>
        <dbReference type="PROSITE" id="PS50928"/>
    </source>
</evidence>
<comment type="similarity">
    <text evidence="7">Belongs to the binding-protein-dependent transport system permease family.</text>
</comment>
<evidence type="ECO:0000256" key="7">
    <source>
        <dbReference type="RuleBase" id="RU363032"/>
    </source>
</evidence>
<dbReference type="PANTHER" id="PTHR30465:SF44">
    <property type="entry name" value="ABC-TYPE DIPEPTIDE_OLIGOPEPTIDE TRANSPORT SYSTEM, PERMEASE COMPONENT"/>
    <property type="match status" value="1"/>
</dbReference>
<protein>
    <submittedName>
        <fullName evidence="9">Oligopeptide transport system permease protein OppB</fullName>
    </submittedName>
</protein>
<evidence type="ECO:0000256" key="2">
    <source>
        <dbReference type="ARBA" id="ARBA00022448"/>
    </source>
</evidence>
<keyword evidence="2 7" id="KW-0813">Transport</keyword>
<dbReference type="AlphaFoldDB" id="A0A0A8WZM4"/>
<dbReference type="Gene3D" id="1.10.3720.10">
    <property type="entry name" value="MetI-like"/>
    <property type="match status" value="1"/>
</dbReference>
<dbReference type="STRING" id="1321606.SAMD00020551_1271"/>
<reference evidence="9 10" key="1">
    <citation type="submission" date="2013-06" db="EMBL/GenBank/DDBJ databases">
        <title>Whole genome shotgun sequence of Bacillus selenatarsenatis SF-1.</title>
        <authorList>
            <person name="Kuroda M."/>
            <person name="Sei K."/>
            <person name="Yamashita M."/>
            <person name="Ike M."/>
        </authorList>
    </citation>
    <scope>NUCLEOTIDE SEQUENCE [LARGE SCALE GENOMIC DNA]</scope>
    <source>
        <strain evidence="9 10">SF-1</strain>
    </source>
</reference>
<evidence type="ECO:0000313" key="9">
    <source>
        <dbReference type="EMBL" id="GAM13133.1"/>
    </source>
</evidence>
<dbReference type="Proteomes" id="UP000031014">
    <property type="component" value="Unassembled WGS sequence"/>
</dbReference>
<feature type="transmembrane region" description="Helical" evidence="7">
    <location>
        <begin position="115"/>
        <end position="139"/>
    </location>
</feature>
<dbReference type="InterPro" id="IPR035906">
    <property type="entry name" value="MetI-like_sf"/>
</dbReference>
<feature type="transmembrane region" description="Helical" evidence="7">
    <location>
        <begin position="83"/>
        <end position="103"/>
    </location>
</feature>
<organism evidence="9 10">
    <name type="scientific">Mesobacillus selenatarsenatis (strain DSM 18680 / JCM 14380 / FERM P-15431 / SF-1)</name>
    <dbReference type="NCBI Taxonomy" id="1321606"/>
    <lineage>
        <taxon>Bacteria</taxon>
        <taxon>Bacillati</taxon>
        <taxon>Bacillota</taxon>
        <taxon>Bacilli</taxon>
        <taxon>Bacillales</taxon>
        <taxon>Bacillaceae</taxon>
        <taxon>Mesobacillus</taxon>
    </lineage>
</organism>
<proteinExistence type="inferred from homology"/>
<evidence type="ECO:0000256" key="1">
    <source>
        <dbReference type="ARBA" id="ARBA00004651"/>
    </source>
</evidence>
<dbReference type="CDD" id="cd06261">
    <property type="entry name" value="TM_PBP2"/>
    <property type="match status" value="1"/>
</dbReference>
<evidence type="ECO:0000313" key="10">
    <source>
        <dbReference type="Proteomes" id="UP000031014"/>
    </source>
</evidence>
<comment type="caution">
    <text evidence="9">The sequence shown here is derived from an EMBL/GenBank/DDBJ whole genome shotgun (WGS) entry which is preliminary data.</text>
</comment>
<dbReference type="SUPFAM" id="SSF161098">
    <property type="entry name" value="MetI-like"/>
    <property type="match status" value="1"/>
</dbReference>